<keyword evidence="3" id="KW-1185">Reference proteome</keyword>
<dbReference type="Pfam" id="PF13460">
    <property type="entry name" value="NAD_binding_10"/>
    <property type="match status" value="1"/>
</dbReference>
<dbReference type="PANTHER" id="PTHR43162">
    <property type="match status" value="1"/>
</dbReference>
<name>A0ABS5FWP3_9BRAD</name>
<dbReference type="Proteomes" id="UP001315278">
    <property type="component" value="Unassembled WGS sequence"/>
</dbReference>
<dbReference type="SUPFAM" id="SSF51735">
    <property type="entry name" value="NAD(P)-binding Rossmann-fold domains"/>
    <property type="match status" value="1"/>
</dbReference>
<accession>A0ABS5FWP3</accession>
<comment type="caution">
    <text evidence="2">The sequence shown here is derived from an EMBL/GenBank/DDBJ whole genome shotgun (WGS) entry which is preliminary data.</text>
</comment>
<protein>
    <submittedName>
        <fullName evidence="2">NAD(P)H-binding protein</fullName>
    </submittedName>
</protein>
<proteinExistence type="predicted"/>
<organism evidence="2 3">
    <name type="scientific">Bradyrhizobium jicamae</name>
    <dbReference type="NCBI Taxonomy" id="280332"/>
    <lineage>
        <taxon>Bacteria</taxon>
        <taxon>Pseudomonadati</taxon>
        <taxon>Pseudomonadota</taxon>
        <taxon>Alphaproteobacteria</taxon>
        <taxon>Hyphomicrobiales</taxon>
        <taxon>Nitrobacteraceae</taxon>
        <taxon>Bradyrhizobium</taxon>
    </lineage>
</organism>
<dbReference type="Gene3D" id="3.40.50.720">
    <property type="entry name" value="NAD(P)-binding Rossmann-like Domain"/>
    <property type="match status" value="1"/>
</dbReference>
<sequence length="320" mass="35290">MITGAGGEVGSVSRTVIHMLLENQYPVRAFVRRDDERAEALRRAGAQVFVGDLLNVADVVAALNGCRRVYFSMSLNPYYSDATILMAAAARAQGDIEIFVNISEFEQTFMTFDRMTAAREARLAWLGGSVSEWSPQQRAHWASEQALQWSGLPVVNIRATMFAENPILSWFPLKQLLSAGELHLPFGTQKIAPIAAYDVAEICATILNDPSAHISMSYALTGPELKDMHGFAGDYGAALGRKISYAPQDLDAWIETYINSALASRNPHTAEHLKTITRLVAGGRYDVVNAELERLLGRAPRTVRWALERNPRIRNAVEAA</sequence>
<dbReference type="InterPro" id="IPR016040">
    <property type="entry name" value="NAD(P)-bd_dom"/>
</dbReference>
<dbReference type="InterPro" id="IPR036291">
    <property type="entry name" value="NAD(P)-bd_dom_sf"/>
</dbReference>
<dbReference type="InterPro" id="IPR051604">
    <property type="entry name" value="Ergot_Alk_Oxidoreductase"/>
</dbReference>
<evidence type="ECO:0000313" key="2">
    <source>
        <dbReference type="EMBL" id="MBR0801245.1"/>
    </source>
</evidence>
<gene>
    <name evidence="2" type="ORF">JQ615_38425</name>
</gene>
<reference evidence="3" key="1">
    <citation type="journal article" date="2021" name="ISME J.">
        <title>Evolutionary origin and ecological implication of a unique nif island in free-living Bradyrhizobium lineages.</title>
        <authorList>
            <person name="Tao J."/>
        </authorList>
    </citation>
    <scope>NUCLEOTIDE SEQUENCE [LARGE SCALE GENOMIC DNA]</scope>
    <source>
        <strain evidence="3">SZCCT0434</strain>
    </source>
</reference>
<evidence type="ECO:0000313" key="3">
    <source>
        <dbReference type="Proteomes" id="UP001315278"/>
    </source>
</evidence>
<feature type="domain" description="NAD(P)-binding" evidence="1">
    <location>
        <begin position="10"/>
        <end position="210"/>
    </location>
</feature>
<dbReference type="EMBL" id="JAFCJH010000075">
    <property type="protein sequence ID" value="MBR0801245.1"/>
    <property type="molecule type" value="Genomic_DNA"/>
</dbReference>
<dbReference type="PANTHER" id="PTHR43162:SF1">
    <property type="entry name" value="PRESTALK A DIFFERENTIATION PROTEIN A"/>
    <property type="match status" value="1"/>
</dbReference>
<dbReference type="Gene3D" id="3.90.25.10">
    <property type="entry name" value="UDP-galactose 4-epimerase, domain 1"/>
    <property type="match status" value="1"/>
</dbReference>
<evidence type="ECO:0000259" key="1">
    <source>
        <dbReference type="Pfam" id="PF13460"/>
    </source>
</evidence>